<dbReference type="CDD" id="cd06222">
    <property type="entry name" value="RNase_H_like"/>
    <property type="match status" value="1"/>
</dbReference>
<dbReference type="AlphaFoldDB" id="A0AAV8F971"/>
<protein>
    <submittedName>
        <fullName evidence="3">Ribonuclease H-like superfamily protein</fullName>
    </submittedName>
</protein>
<reference evidence="3" key="1">
    <citation type="submission" date="2022-08" db="EMBL/GenBank/DDBJ databases">
        <authorList>
            <person name="Marques A."/>
        </authorList>
    </citation>
    <scope>NUCLEOTIDE SEQUENCE</scope>
    <source>
        <strain evidence="3">RhyPub2mFocal</strain>
        <tissue evidence="3">Leaves</tissue>
    </source>
</reference>
<dbReference type="InterPro" id="IPR002156">
    <property type="entry name" value="RNaseH_domain"/>
</dbReference>
<evidence type="ECO:0000259" key="2">
    <source>
        <dbReference type="Pfam" id="PF13966"/>
    </source>
</evidence>
<dbReference type="GO" id="GO:0003676">
    <property type="term" value="F:nucleic acid binding"/>
    <property type="evidence" value="ECO:0007669"/>
    <property type="project" value="InterPro"/>
</dbReference>
<dbReference type="Proteomes" id="UP001140206">
    <property type="component" value="Chromosome 2"/>
</dbReference>
<dbReference type="InterPro" id="IPR044730">
    <property type="entry name" value="RNase_H-like_dom_plant"/>
</dbReference>
<sequence>MPLVAWKRVTQPKAMGGLGLRDVLNLNRSLTLKALWAVATRNPAIWVNVVTTKYLSKNTLWQSNRTYKCTALWRGLLAARKYLEKQLLWQIGDGKSCKVFGDPWHELWRHFNPSGASQRRMVVADLIRAEDSSWNIPLLIQLFGFHGALYLAMTFSEGLKLNSHPDRPIFKASANGKFTLKRAYAAICAEQGSPSITPQAKQFMKLIWGSQGILPRIRIFLWKIAWGALPVDQLFVQRLAKQSQGCPICGYEKENIVHSLFKCPVARRAWLSSDLGLRTEDLPEDPVQLLLLLSDNEDVFRKLVYILWCYWKARCKQVYEGTAIREEKVLAHANGLSKMETLAQVVFSGLSRRNQEVTVQARYCCYIDGSWVHDRDNGAAWGYVLFMDDVTLVQYQMAAERATSSFHAELLALRSAVQAVQSGGYMPCIFCTDCENLYRVISGALDAAAMDWRVYHDILQLVQSFSEGQGLYCKLVSRDDNQLADSIARNARLKGIASLGYTYPIM</sequence>
<evidence type="ECO:0000259" key="1">
    <source>
        <dbReference type="Pfam" id="PF13456"/>
    </source>
</evidence>
<comment type="caution">
    <text evidence="3">The sequence shown here is derived from an EMBL/GenBank/DDBJ whole genome shotgun (WGS) entry which is preliminary data.</text>
</comment>
<evidence type="ECO:0000313" key="4">
    <source>
        <dbReference type="Proteomes" id="UP001140206"/>
    </source>
</evidence>
<accession>A0AAV8F971</accession>
<organism evidence="3 4">
    <name type="scientific">Rhynchospora pubera</name>
    <dbReference type="NCBI Taxonomy" id="906938"/>
    <lineage>
        <taxon>Eukaryota</taxon>
        <taxon>Viridiplantae</taxon>
        <taxon>Streptophyta</taxon>
        <taxon>Embryophyta</taxon>
        <taxon>Tracheophyta</taxon>
        <taxon>Spermatophyta</taxon>
        <taxon>Magnoliopsida</taxon>
        <taxon>Liliopsida</taxon>
        <taxon>Poales</taxon>
        <taxon>Cyperaceae</taxon>
        <taxon>Cyperoideae</taxon>
        <taxon>Rhynchosporeae</taxon>
        <taxon>Rhynchospora</taxon>
    </lineage>
</organism>
<name>A0AAV8F971_9POAL</name>
<dbReference type="InterPro" id="IPR036397">
    <property type="entry name" value="RNaseH_sf"/>
</dbReference>
<dbReference type="PANTHER" id="PTHR34146:SF3">
    <property type="entry name" value="POLYNUCLEOTIDYL TRANSFERASE, RIBONUCLEASE H-LIKE SUPERFAMILY PROTEIN"/>
    <property type="match status" value="1"/>
</dbReference>
<dbReference type="Pfam" id="PF13966">
    <property type="entry name" value="zf-RVT"/>
    <property type="match status" value="1"/>
</dbReference>
<proteinExistence type="predicted"/>
<evidence type="ECO:0000313" key="3">
    <source>
        <dbReference type="EMBL" id="KAJ4789937.1"/>
    </source>
</evidence>
<dbReference type="SUPFAM" id="SSF53098">
    <property type="entry name" value="Ribonuclease H-like"/>
    <property type="match status" value="1"/>
</dbReference>
<feature type="domain" description="RNase H type-1" evidence="1">
    <location>
        <begin position="368"/>
        <end position="491"/>
    </location>
</feature>
<gene>
    <name evidence="3" type="ORF">LUZ62_041183</name>
</gene>
<dbReference type="InterPro" id="IPR012337">
    <property type="entry name" value="RNaseH-like_sf"/>
</dbReference>
<dbReference type="InterPro" id="IPR026960">
    <property type="entry name" value="RVT-Znf"/>
</dbReference>
<dbReference type="GO" id="GO:0004523">
    <property type="term" value="F:RNA-DNA hybrid ribonuclease activity"/>
    <property type="evidence" value="ECO:0007669"/>
    <property type="project" value="InterPro"/>
</dbReference>
<dbReference type="PANTHER" id="PTHR34146">
    <property type="entry name" value="POLYNUCLEOTIDYL TRANSFERASE, RIBONUCLEASE H-LIKE SUPERFAMILY PROTEIN-RELATED"/>
    <property type="match status" value="1"/>
</dbReference>
<feature type="domain" description="Reverse transcriptase zinc-binding" evidence="2">
    <location>
        <begin position="178"/>
        <end position="270"/>
    </location>
</feature>
<keyword evidence="4" id="KW-1185">Reference proteome</keyword>
<dbReference type="EMBL" id="JAMFTS010000002">
    <property type="protein sequence ID" value="KAJ4789937.1"/>
    <property type="molecule type" value="Genomic_DNA"/>
</dbReference>
<dbReference type="Gene3D" id="3.30.420.10">
    <property type="entry name" value="Ribonuclease H-like superfamily/Ribonuclease H"/>
    <property type="match status" value="1"/>
</dbReference>
<dbReference type="Pfam" id="PF13456">
    <property type="entry name" value="RVT_3"/>
    <property type="match status" value="1"/>
</dbReference>